<dbReference type="AlphaFoldDB" id="A0A1R0GMN1"/>
<keyword evidence="2" id="KW-1185">Reference proteome</keyword>
<gene>
    <name evidence="1" type="ORF">AYI68_g7824</name>
</gene>
<protein>
    <submittedName>
        <fullName evidence="1">Cut9-interacting protein scn1</fullName>
    </submittedName>
</protein>
<name>A0A1R0GMN1_9FUNG</name>
<accession>A0A1R0GMN1</accession>
<dbReference type="SUPFAM" id="SSF51556">
    <property type="entry name" value="Metallo-dependent hydrolases"/>
    <property type="match status" value="1"/>
</dbReference>
<dbReference type="GO" id="GO:0016788">
    <property type="term" value="F:hydrolase activity, acting on ester bonds"/>
    <property type="evidence" value="ECO:0007669"/>
    <property type="project" value="InterPro"/>
</dbReference>
<dbReference type="PANTHER" id="PTHR47345">
    <property type="entry name" value="CUT9-INTERACTING PROTEIN SCN1"/>
    <property type="match status" value="1"/>
</dbReference>
<dbReference type="PANTHER" id="PTHR47345:SF1">
    <property type="entry name" value="CUT9-INTERACTING PROTEIN SCN1"/>
    <property type="match status" value="1"/>
</dbReference>
<dbReference type="InterPro" id="IPR032466">
    <property type="entry name" value="Metal_Hydrolase"/>
</dbReference>
<evidence type="ECO:0000313" key="1">
    <source>
        <dbReference type="EMBL" id="OLY78136.1"/>
    </source>
</evidence>
<dbReference type="Proteomes" id="UP000187455">
    <property type="component" value="Unassembled WGS sequence"/>
</dbReference>
<dbReference type="Pfam" id="PF01026">
    <property type="entry name" value="TatD_DNase"/>
    <property type="match status" value="1"/>
</dbReference>
<comment type="caution">
    <text evidence="1">The sequence shown here is derived from an EMBL/GenBank/DDBJ whole genome shotgun (WGS) entry which is preliminary data.</text>
</comment>
<dbReference type="InterPro" id="IPR053044">
    <property type="entry name" value="Metallo-hydrolase/TatD-type"/>
</dbReference>
<organism evidence="1 2">
    <name type="scientific">Smittium mucronatum</name>
    <dbReference type="NCBI Taxonomy" id="133383"/>
    <lineage>
        <taxon>Eukaryota</taxon>
        <taxon>Fungi</taxon>
        <taxon>Fungi incertae sedis</taxon>
        <taxon>Zoopagomycota</taxon>
        <taxon>Kickxellomycotina</taxon>
        <taxon>Harpellomycetes</taxon>
        <taxon>Harpellales</taxon>
        <taxon>Legeriomycetaceae</taxon>
        <taxon>Smittium</taxon>
    </lineage>
</organism>
<dbReference type="Gene3D" id="3.20.20.140">
    <property type="entry name" value="Metal-dependent hydrolases"/>
    <property type="match status" value="1"/>
</dbReference>
<dbReference type="STRING" id="133383.A0A1R0GMN1"/>
<dbReference type="InterPro" id="IPR001130">
    <property type="entry name" value="TatD-like"/>
</dbReference>
<evidence type="ECO:0000313" key="2">
    <source>
        <dbReference type="Proteomes" id="UP000187455"/>
    </source>
</evidence>
<dbReference type="OrthoDB" id="413993at2759"/>
<sequence>MEKRDNRGFEFFDVHTHFQLHEDQECSRKLLSNVSMEGFGLMGTNYKDWEVVKKLALEFPTKIVPGFGIHPFSVNAILLADPVDNPNEIGPRPNPIPFDWEKDLENLLCEFPNSIVGEIGLDKVATDKITGAKYGLELQMNVFDRQFRIASRLNRPVSVHCLKSRMRND</sequence>
<dbReference type="EMBL" id="LSSL01007179">
    <property type="protein sequence ID" value="OLY78136.1"/>
    <property type="molecule type" value="Genomic_DNA"/>
</dbReference>
<proteinExistence type="predicted"/>
<reference evidence="1 2" key="1">
    <citation type="journal article" date="2016" name="Mol. Biol. Evol.">
        <title>Genome-Wide Survey of Gut Fungi (Harpellales) Reveals the First Horizontally Transferred Ubiquitin Gene from a Mosquito Host.</title>
        <authorList>
            <person name="Wang Y."/>
            <person name="White M.M."/>
            <person name="Kvist S."/>
            <person name="Moncalvo J.M."/>
        </authorList>
    </citation>
    <scope>NUCLEOTIDE SEQUENCE [LARGE SCALE GENOMIC DNA]</scope>
    <source>
        <strain evidence="1 2">ALG-7-W6</strain>
    </source>
</reference>